<evidence type="ECO:0000313" key="4">
    <source>
        <dbReference type="Proteomes" id="UP000182983"/>
    </source>
</evidence>
<dbReference type="AlphaFoldDB" id="A0A1H6H3W0"/>
<proteinExistence type="predicted"/>
<dbReference type="Pfam" id="PF13472">
    <property type="entry name" value="Lipase_GDSL_2"/>
    <property type="match status" value="1"/>
</dbReference>
<dbReference type="Proteomes" id="UP000182983">
    <property type="component" value="Unassembled WGS sequence"/>
</dbReference>
<dbReference type="EMBL" id="FNWO01000003">
    <property type="protein sequence ID" value="SEH30391.1"/>
    <property type="molecule type" value="Genomic_DNA"/>
</dbReference>
<sequence>MRPTRSNLFGRVFSTVAVTLLSAVIFIAAAEYGAGLILKQLRDKRPLFTVPDTDDNIRKLFDTDSPARYREIVSEAWRQADTVYSPFVEFRMPPYQSRHFNIVEDGYRLNGASPGDLRAAGPKVFVFGGSTTLGFGVGDDETIPAYVEQALKAAGRSDVQVFNFGVFSYYSTQERIALDRLLTAGIKPDVAVFVDGINDFYYCTIPDVSAWTERLAQLAQVRARVPILIELSRRSNLVHLARHLGGDKAVIVREWGSFCTGEGDVAKVAHRLDTNRRIIDATAERIGFKALFVQQPVPTYAYDNRKRPFPVQEEMLGYHMNSARGYPLMAQQRSQGQLWERGLLWLAELEPAEGNAYIDPIHYSPRLNKAIGDKIAQAILAEGHLPPPPPPPTAPPTPSP</sequence>
<protein>
    <submittedName>
        <fullName evidence="3">GDSL-like Lipase/Acylhydrolase family</fullName>
    </submittedName>
</protein>
<dbReference type="InterPro" id="IPR036514">
    <property type="entry name" value="SGNH_hydro_sf"/>
</dbReference>
<feature type="transmembrane region" description="Helical" evidence="1">
    <location>
        <begin position="12"/>
        <end position="38"/>
    </location>
</feature>
<accession>A0A1H6H3W0</accession>
<feature type="domain" description="SGNH hydrolase-type esterase" evidence="2">
    <location>
        <begin position="126"/>
        <end position="285"/>
    </location>
</feature>
<dbReference type="InterPro" id="IPR013830">
    <property type="entry name" value="SGNH_hydro"/>
</dbReference>
<reference evidence="4" key="1">
    <citation type="submission" date="2016-10" db="EMBL/GenBank/DDBJ databases">
        <authorList>
            <person name="Varghese N."/>
            <person name="Submissions S."/>
        </authorList>
    </citation>
    <scope>NUCLEOTIDE SEQUENCE [LARGE SCALE GENOMIC DNA]</scope>
    <source>
        <strain evidence="4">DSM 13234</strain>
    </source>
</reference>
<dbReference type="OrthoDB" id="8480707at2"/>
<keyword evidence="1" id="KW-0812">Transmembrane</keyword>
<dbReference type="GO" id="GO:0016788">
    <property type="term" value="F:hydrolase activity, acting on ester bonds"/>
    <property type="evidence" value="ECO:0007669"/>
    <property type="project" value="UniProtKB-ARBA"/>
</dbReference>
<evidence type="ECO:0000256" key="1">
    <source>
        <dbReference type="SAM" id="Phobius"/>
    </source>
</evidence>
<evidence type="ECO:0000259" key="2">
    <source>
        <dbReference type="Pfam" id="PF13472"/>
    </source>
</evidence>
<keyword evidence="3" id="KW-0378">Hydrolase</keyword>
<keyword evidence="4" id="KW-1185">Reference proteome</keyword>
<evidence type="ECO:0000313" key="3">
    <source>
        <dbReference type="EMBL" id="SEH30391.1"/>
    </source>
</evidence>
<dbReference type="Gene3D" id="3.40.50.1110">
    <property type="entry name" value="SGNH hydrolase"/>
    <property type="match status" value="1"/>
</dbReference>
<gene>
    <name evidence="3" type="ORF">SAMN04244559_00903</name>
</gene>
<keyword evidence="1" id="KW-1133">Transmembrane helix</keyword>
<keyword evidence="1" id="KW-0472">Membrane</keyword>
<dbReference type="SUPFAM" id="SSF52266">
    <property type="entry name" value="SGNH hydrolase"/>
    <property type="match status" value="1"/>
</dbReference>
<dbReference type="RefSeq" id="WP_074765984.1">
    <property type="nucleotide sequence ID" value="NZ_FNWO01000003.1"/>
</dbReference>
<name>A0A1H6H3W0_MAGFU</name>
<dbReference type="CDD" id="cd00229">
    <property type="entry name" value="SGNH_hydrolase"/>
    <property type="match status" value="1"/>
</dbReference>
<organism evidence="3 4">
    <name type="scientific">Magnetospirillum fulvum</name>
    <name type="common">Rhodospirillum fulvum</name>
    <dbReference type="NCBI Taxonomy" id="1082"/>
    <lineage>
        <taxon>Bacteria</taxon>
        <taxon>Pseudomonadati</taxon>
        <taxon>Pseudomonadota</taxon>
        <taxon>Alphaproteobacteria</taxon>
        <taxon>Rhodospirillales</taxon>
        <taxon>Rhodospirillaceae</taxon>
        <taxon>Magnetospirillum</taxon>
    </lineage>
</organism>